<accession>A0ABZ1RE40</accession>
<gene>
    <name evidence="3" type="ORF">OHU17_03840</name>
</gene>
<proteinExistence type="predicted"/>
<feature type="region of interest" description="Disordered" evidence="1">
    <location>
        <begin position="375"/>
        <end position="397"/>
    </location>
</feature>
<dbReference type="InterPro" id="IPR002589">
    <property type="entry name" value="Macro_dom"/>
</dbReference>
<keyword evidence="4" id="KW-1185">Reference proteome</keyword>
<feature type="domain" description="Macro" evidence="2">
    <location>
        <begin position="158"/>
        <end position="370"/>
    </location>
</feature>
<dbReference type="InterPro" id="IPR043472">
    <property type="entry name" value="Macro_dom-like"/>
</dbReference>
<dbReference type="PROSITE" id="PS51154">
    <property type="entry name" value="MACRO"/>
    <property type="match status" value="1"/>
</dbReference>
<name>A0ABZ1RE40_9ACTN</name>
<dbReference type="RefSeq" id="WP_328775230.1">
    <property type="nucleotide sequence ID" value="NZ_CP108057.1"/>
</dbReference>
<dbReference type="EMBL" id="CP108057">
    <property type="protein sequence ID" value="WUO45013.1"/>
    <property type="molecule type" value="Genomic_DNA"/>
</dbReference>
<protein>
    <recommendedName>
        <fullName evidence="2">Macro domain-containing protein</fullName>
    </recommendedName>
</protein>
<dbReference type="SUPFAM" id="SSF52949">
    <property type="entry name" value="Macro domain-like"/>
    <property type="match status" value="1"/>
</dbReference>
<reference evidence="3" key="1">
    <citation type="submission" date="2022-10" db="EMBL/GenBank/DDBJ databases">
        <title>The complete genomes of actinobacterial strains from the NBC collection.</title>
        <authorList>
            <person name="Joergensen T.S."/>
            <person name="Alvarez Arevalo M."/>
            <person name="Sterndorff E.B."/>
            <person name="Faurdal D."/>
            <person name="Vuksanovic O."/>
            <person name="Mourched A.-S."/>
            <person name="Charusanti P."/>
            <person name="Shaw S."/>
            <person name="Blin K."/>
            <person name="Weber T."/>
        </authorList>
    </citation>
    <scope>NUCLEOTIDE SEQUENCE</scope>
    <source>
        <strain evidence="3">NBC_00283</strain>
    </source>
</reference>
<evidence type="ECO:0000259" key="2">
    <source>
        <dbReference type="PROSITE" id="PS51154"/>
    </source>
</evidence>
<sequence length="397" mass="41143">MEFSPTAATLPGIVAELGLVRTHGLLGLRSLELPLLQAASAAHGGGAGGDGGQEIRPGAVETLLRDAVETLGGGDLQTAAAYTFGLTQGAREWAAQDRRRRAAGVFRVSTDRFRKHHEKLVLAETAEAVLSLCAARGAAGGSAAAPARAGGPAPLGPLPLDVVLGGTKARITVHTGPIEFVTGVDVLVSSENTYLEMSRTFRPTTSGALRRAAARQNAAGGIVDDVLARELHDWLVRFAAPGLPVAPGTVVATSAGELASQGVRRIYHAATVMPRSDGGYDTTPAVVTKAVRQVFEEAAVERDGFAPPLTSLCLPVLGAGRGGLAPAASLRAMLAAIGPALAERPYWEVHLAVRRPEVARVVLDVLAEYRPMTAAHAQEAPAGRPEHARTADGRPED</sequence>
<evidence type="ECO:0000256" key="1">
    <source>
        <dbReference type="SAM" id="MobiDB-lite"/>
    </source>
</evidence>
<feature type="compositionally biased region" description="Basic and acidic residues" evidence="1">
    <location>
        <begin position="384"/>
        <end position="397"/>
    </location>
</feature>
<dbReference type="Proteomes" id="UP001432075">
    <property type="component" value="Chromosome"/>
</dbReference>
<organism evidence="3 4">
    <name type="scientific">Streptomyces goshikiensis</name>
    <dbReference type="NCBI Taxonomy" id="1942"/>
    <lineage>
        <taxon>Bacteria</taxon>
        <taxon>Bacillati</taxon>
        <taxon>Actinomycetota</taxon>
        <taxon>Actinomycetes</taxon>
        <taxon>Kitasatosporales</taxon>
        <taxon>Streptomycetaceae</taxon>
        <taxon>Streptomyces</taxon>
    </lineage>
</organism>
<evidence type="ECO:0000313" key="4">
    <source>
        <dbReference type="Proteomes" id="UP001432075"/>
    </source>
</evidence>
<dbReference type="Gene3D" id="3.40.220.10">
    <property type="entry name" value="Leucine Aminopeptidase, subunit E, domain 1"/>
    <property type="match status" value="1"/>
</dbReference>
<evidence type="ECO:0000313" key="3">
    <source>
        <dbReference type="EMBL" id="WUO45013.1"/>
    </source>
</evidence>